<dbReference type="AlphaFoldDB" id="A0A1G9BW79"/>
<accession>A0A1G9BW79</accession>
<protein>
    <submittedName>
        <fullName evidence="2">Phage portal protein, HK97 family</fullName>
    </submittedName>
</protein>
<name>A0A1G9BW79_9STAP</name>
<dbReference type="InterPro" id="IPR006944">
    <property type="entry name" value="Phage/GTA_portal"/>
</dbReference>
<evidence type="ECO:0000313" key="2">
    <source>
        <dbReference type="EMBL" id="SDK43215.1"/>
    </source>
</evidence>
<organism evidence="2 3">
    <name type="scientific">Jeotgalicoccus aerolatus</name>
    <dbReference type="NCBI Taxonomy" id="709510"/>
    <lineage>
        <taxon>Bacteria</taxon>
        <taxon>Bacillati</taxon>
        <taxon>Bacillota</taxon>
        <taxon>Bacilli</taxon>
        <taxon>Bacillales</taxon>
        <taxon>Staphylococcaceae</taxon>
        <taxon>Jeotgalicoccus</taxon>
    </lineage>
</organism>
<gene>
    <name evidence="2" type="ORF">SAMN05216187_108118</name>
</gene>
<feature type="region of interest" description="Disordered" evidence="1">
    <location>
        <begin position="396"/>
        <end position="433"/>
    </location>
</feature>
<reference evidence="3" key="1">
    <citation type="submission" date="2016-10" db="EMBL/GenBank/DDBJ databases">
        <authorList>
            <person name="Varghese N."/>
            <person name="Submissions S."/>
        </authorList>
    </citation>
    <scope>NUCLEOTIDE SEQUENCE [LARGE SCALE GENOMIC DNA]</scope>
    <source>
        <strain evidence="3">CGMCC 1.8911</strain>
    </source>
</reference>
<dbReference type="EMBL" id="FNFI01000008">
    <property type="protein sequence ID" value="SDK43215.1"/>
    <property type="molecule type" value="Genomic_DNA"/>
</dbReference>
<dbReference type="Proteomes" id="UP000242700">
    <property type="component" value="Unassembled WGS sequence"/>
</dbReference>
<dbReference type="Pfam" id="PF04860">
    <property type="entry name" value="Phage_portal"/>
    <property type="match status" value="1"/>
</dbReference>
<dbReference type="RefSeq" id="WP_092598505.1">
    <property type="nucleotide sequence ID" value="NZ_FNFI01000008.1"/>
</dbReference>
<proteinExistence type="predicted"/>
<dbReference type="STRING" id="586411.SAMN05216187_108118"/>
<evidence type="ECO:0000313" key="3">
    <source>
        <dbReference type="Proteomes" id="UP000242700"/>
    </source>
</evidence>
<dbReference type="OrthoDB" id="2491at2"/>
<feature type="compositionally biased region" description="Basic and acidic residues" evidence="1">
    <location>
        <begin position="399"/>
        <end position="410"/>
    </location>
</feature>
<evidence type="ECO:0000256" key="1">
    <source>
        <dbReference type="SAM" id="MobiDB-lite"/>
    </source>
</evidence>
<sequence>MGIFDKIFKTQKKIIDNYIGQTQFKMMNDYMPRFTEVLDPYDSATARKSIHTIATNAAKLSGKHVRRTADDAVYHNDSITKLLSIRPNTFMSAYDMLYKVVTTMLLKNNAFIYIDRDENGKVIGFHPLNSNHFELLEYRGELYIKFQFANGNKLTAHYDDFIHLRRYFNDHDILGSSNTPIQNKIDVIQTSDDSVVNAVKQSTFLRGILKYNTMLKEEDVKLHRDRFIADYMDINDSSGVAALDTKADYIPLDNEAKMTTERQMKFFEDDLLSYFNVSASIVNSDYDEDQWNAFYESVLEPISIQMSQEFTHKVFTKNEIGYGNEIVFDSNRIQYASVRTKIALVQYLAPLGVLKKNEVREIFNLSAIDGGDEIMQSLNFIDSEQAKTYQGGGIGDIDDINKDITDLKGDEDIDSQNKKNKRKPKDDEEDEER</sequence>